<accession>A0A0V8QIG2</accession>
<dbReference type="STRING" id="290052.ASU35_07105"/>
<dbReference type="RefSeq" id="WP_058351769.1">
    <property type="nucleotide sequence ID" value="NZ_CABMMD010000057.1"/>
</dbReference>
<name>A0A0V8QIG2_9FIRM</name>
<dbReference type="Proteomes" id="UP000054874">
    <property type="component" value="Unassembled WGS sequence"/>
</dbReference>
<proteinExistence type="predicted"/>
<sequence length="108" mass="12500">MSQELKESTQKTLERFRREQEQLEKLAFDTLNLSDTICNTVKRAIAFLEQEEKEKALLDTRECLMSVLEQAAILNETSHISEAAFADQIQNLEAIQMAVDFLCCEWEN</sequence>
<dbReference type="EMBL" id="LNAM01000057">
    <property type="protein sequence ID" value="KSV60038.1"/>
    <property type="molecule type" value="Genomic_DNA"/>
</dbReference>
<evidence type="ECO:0000313" key="1">
    <source>
        <dbReference type="EMBL" id="KSV60038.1"/>
    </source>
</evidence>
<gene>
    <name evidence="1" type="ORF">ASU35_07105</name>
</gene>
<comment type="caution">
    <text evidence="1">The sequence shown here is derived from an EMBL/GenBank/DDBJ whole genome shotgun (WGS) entry which is preliminary data.</text>
</comment>
<keyword evidence="2" id="KW-1185">Reference proteome</keyword>
<reference evidence="1 2" key="1">
    <citation type="submission" date="2015-11" db="EMBL/GenBank/DDBJ databases">
        <title>Butyribacter intestini gen. nov., sp. nov., a butyric acid-producing bacterium of the family Lachnospiraceae isolated from the human faeces.</title>
        <authorList>
            <person name="Zou Y."/>
            <person name="Xue W."/>
            <person name="Luo G."/>
            <person name="Lv M."/>
        </authorList>
    </citation>
    <scope>NUCLEOTIDE SEQUENCE [LARGE SCALE GENOMIC DNA]</scope>
    <source>
        <strain evidence="1 2">ACET-33324</strain>
    </source>
</reference>
<protein>
    <submittedName>
        <fullName evidence="1">Uncharacterized protein</fullName>
    </submittedName>
</protein>
<organism evidence="1 2">
    <name type="scientific">Acetivibrio ethanolgignens</name>
    <dbReference type="NCBI Taxonomy" id="290052"/>
    <lineage>
        <taxon>Bacteria</taxon>
        <taxon>Bacillati</taxon>
        <taxon>Bacillota</taxon>
        <taxon>Clostridia</taxon>
        <taxon>Eubacteriales</taxon>
        <taxon>Oscillospiraceae</taxon>
        <taxon>Acetivibrio</taxon>
    </lineage>
</organism>
<evidence type="ECO:0000313" key="2">
    <source>
        <dbReference type="Proteomes" id="UP000054874"/>
    </source>
</evidence>
<dbReference type="AlphaFoldDB" id="A0A0V8QIG2"/>